<dbReference type="Proteomes" id="UP000284605">
    <property type="component" value="Unassembled WGS sequence"/>
</dbReference>
<dbReference type="Gene3D" id="6.10.10.120">
    <property type="entry name" value="Antitoxin ParD1-like"/>
    <property type="match status" value="1"/>
</dbReference>
<keyword evidence="2" id="KW-1185">Reference proteome</keyword>
<organism evidence="1 2">
    <name type="scientific">Oleomonas cavernae</name>
    <dbReference type="NCBI Taxonomy" id="2320859"/>
    <lineage>
        <taxon>Bacteria</taxon>
        <taxon>Pseudomonadati</taxon>
        <taxon>Pseudomonadota</taxon>
        <taxon>Alphaproteobacteria</taxon>
        <taxon>Acetobacterales</taxon>
        <taxon>Acetobacteraceae</taxon>
        <taxon>Oleomonas</taxon>
    </lineage>
</organism>
<reference evidence="1 2" key="1">
    <citation type="submission" date="2018-09" db="EMBL/GenBank/DDBJ databases">
        <authorList>
            <person name="Zhu H."/>
        </authorList>
    </citation>
    <scope>NUCLEOTIDE SEQUENCE [LARGE SCALE GENOMIC DNA]</scope>
    <source>
        <strain evidence="1 2">K1W22B-8</strain>
    </source>
</reference>
<comment type="caution">
    <text evidence="1">The sequence shown here is derived from an EMBL/GenBank/DDBJ whole genome shotgun (WGS) entry which is preliminary data.</text>
</comment>
<dbReference type="InterPro" id="IPR038296">
    <property type="entry name" value="ParD_sf"/>
</dbReference>
<dbReference type="OrthoDB" id="9811310at2"/>
<dbReference type="AlphaFoldDB" id="A0A418WUN4"/>
<sequence>MSRTTTMTVRLSGALSDFVAANVGENGAYENISEYVRDLIRRDKERVEREAFDHLRAELTLAFAAPDNSYKELTAAEVIARNRA</sequence>
<protein>
    <submittedName>
        <fullName evidence="1">Addiction module antitoxin</fullName>
    </submittedName>
</protein>
<dbReference type="GO" id="GO:0006355">
    <property type="term" value="P:regulation of DNA-templated transcription"/>
    <property type="evidence" value="ECO:0007669"/>
    <property type="project" value="InterPro"/>
</dbReference>
<proteinExistence type="predicted"/>
<evidence type="ECO:0000313" key="2">
    <source>
        <dbReference type="Proteomes" id="UP000284605"/>
    </source>
</evidence>
<dbReference type="InterPro" id="IPR010985">
    <property type="entry name" value="Ribbon_hlx_hlx"/>
</dbReference>
<dbReference type="RefSeq" id="WP_119776586.1">
    <property type="nucleotide sequence ID" value="NZ_QYUK01000008.1"/>
</dbReference>
<evidence type="ECO:0000313" key="1">
    <source>
        <dbReference type="EMBL" id="RJF94906.1"/>
    </source>
</evidence>
<name>A0A418WUN4_9PROT</name>
<accession>A0A418WUN4</accession>
<dbReference type="EMBL" id="QYUK01000008">
    <property type="protein sequence ID" value="RJF94906.1"/>
    <property type="molecule type" value="Genomic_DNA"/>
</dbReference>
<dbReference type="SUPFAM" id="SSF47598">
    <property type="entry name" value="Ribbon-helix-helix"/>
    <property type="match status" value="1"/>
</dbReference>
<gene>
    <name evidence="1" type="ORF">D3874_03585</name>
</gene>